<accession>A0A2H3L6X7</accession>
<keyword evidence="1" id="KW-0812">Transmembrane</keyword>
<keyword evidence="1" id="KW-1133">Transmembrane helix</keyword>
<keyword evidence="1" id="KW-0472">Membrane</keyword>
<dbReference type="Proteomes" id="UP000220922">
    <property type="component" value="Unassembled WGS sequence"/>
</dbReference>
<evidence type="ECO:0000313" key="3">
    <source>
        <dbReference type="Proteomes" id="UP000220922"/>
    </source>
</evidence>
<keyword evidence="3" id="KW-1185">Reference proteome</keyword>
<comment type="caution">
    <text evidence="2">The sequence shown here is derived from an EMBL/GenBank/DDBJ whole genome shotgun (WGS) entry which is preliminary data.</text>
</comment>
<evidence type="ECO:0000256" key="1">
    <source>
        <dbReference type="SAM" id="Phobius"/>
    </source>
</evidence>
<dbReference type="OrthoDB" id="151527at2"/>
<dbReference type="AlphaFoldDB" id="A0A2H3L6X7"/>
<reference evidence="2 3" key="1">
    <citation type="submission" date="2016-05" db="EMBL/GenBank/DDBJ databases">
        <authorList>
            <person name="Lavstsen T."/>
            <person name="Jespersen J.S."/>
        </authorList>
    </citation>
    <scope>NUCLEOTIDE SEQUENCE [LARGE SCALE GENOMIC DNA]</scope>
    <source>
        <strain evidence="2 3">B7-9</strain>
    </source>
</reference>
<sequence>MDDVFAMMFWMGFLCCLPVLVIGGSVGFVVYRNTQRRAASAAIAQGLGLQPTARAKQMQWYEGRLPNGRLCAYVPIIFKRTSYNYEGQRRGSYVSAARLVLEVKREQPLHVNVFRHENWSQKRAPLDSFATAFAADNGSKLTSSQQAALLGFAQTYPSATIWLGDRAGASTDVFNAPEVMAGSTSFLLFEYQVVNPSPEEIHVKVVELSQLASLFET</sequence>
<gene>
    <name evidence="2" type="ORF">A9Q02_02810</name>
</gene>
<name>A0A2H3L6X7_9CHLR</name>
<dbReference type="EMBL" id="LYXE01000110">
    <property type="protein sequence ID" value="PDV98029.1"/>
    <property type="molecule type" value="Genomic_DNA"/>
</dbReference>
<evidence type="ECO:0000313" key="2">
    <source>
        <dbReference type="EMBL" id="PDV98029.1"/>
    </source>
</evidence>
<organism evidence="2 3">
    <name type="scientific">Candidatus Chloroploca asiatica</name>
    <dbReference type="NCBI Taxonomy" id="1506545"/>
    <lineage>
        <taxon>Bacteria</taxon>
        <taxon>Bacillati</taxon>
        <taxon>Chloroflexota</taxon>
        <taxon>Chloroflexia</taxon>
        <taxon>Chloroflexales</taxon>
        <taxon>Chloroflexineae</taxon>
        <taxon>Oscillochloridaceae</taxon>
        <taxon>Candidatus Chloroploca</taxon>
    </lineage>
</organism>
<feature type="transmembrane region" description="Helical" evidence="1">
    <location>
        <begin position="6"/>
        <end position="31"/>
    </location>
</feature>
<protein>
    <submittedName>
        <fullName evidence="2">Uncharacterized protein</fullName>
    </submittedName>
</protein>
<proteinExistence type="predicted"/>
<dbReference type="RefSeq" id="WP_097653751.1">
    <property type="nucleotide sequence ID" value="NZ_LYXE01000110.1"/>
</dbReference>